<name>A0A6H5GAJ2_9HEMI</name>
<evidence type="ECO:0008006" key="5">
    <source>
        <dbReference type="Google" id="ProtNLM"/>
    </source>
</evidence>
<feature type="non-terminal residue" evidence="3">
    <location>
        <position position="1"/>
    </location>
</feature>
<dbReference type="AlphaFoldDB" id="A0A6H5GAJ2"/>
<feature type="region of interest" description="Disordered" evidence="1">
    <location>
        <begin position="45"/>
        <end position="72"/>
    </location>
</feature>
<gene>
    <name evidence="3" type="ORF">NTEN_LOCUS5126</name>
</gene>
<reference evidence="3 4" key="1">
    <citation type="submission" date="2020-02" db="EMBL/GenBank/DDBJ databases">
        <authorList>
            <person name="Ferguson B K."/>
        </authorList>
    </citation>
    <scope>NUCLEOTIDE SEQUENCE [LARGE SCALE GENOMIC DNA]</scope>
</reference>
<proteinExistence type="predicted"/>
<feature type="chain" id="PRO_5026083617" description="Secreted protein" evidence="2">
    <location>
        <begin position="20"/>
        <end position="72"/>
    </location>
</feature>
<keyword evidence="2" id="KW-0732">Signal</keyword>
<dbReference type="EMBL" id="CADCXU010007383">
    <property type="protein sequence ID" value="CAA9998843.1"/>
    <property type="molecule type" value="Genomic_DNA"/>
</dbReference>
<evidence type="ECO:0000256" key="2">
    <source>
        <dbReference type="SAM" id="SignalP"/>
    </source>
</evidence>
<keyword evidence="4" id="KW-1185">Reference proteome</keyword>
<protein>
    <recommendedName>
        <fullName evidence="5">Secreted protein</fullName>
    </recommendedName>
</protein>
<organism evidence="3 4">
    <name type="scientific">Nesidiocoris tenuis</name>
    <dbReference type="NCBI Taxonomy" id="355587"/>
    <lineage>
        <taxon>Eukaryota</taxon>
        <taxon>Metazoa</taxon>
        <taxon>Ecdysozoa</taxon>
        <taxon>Arthropoda</taxon>
        <taxon>Hexapoda</taxon>
        <taxon>Insecta</taxon>
        <taxon>Pterygota</taxon>
        <taxon>Neoptera</taxon>
        <taxon>Paraneoptera</taxon>
        <taxon>Hemiptera</taxon>
        <taxon>Heteroptera</taxon>
        <taxon>Panheteroptera</taxon>
        <taxon>Cimicomorpha</taxon>
        <taxon>Miridae</taxon>
        <taxon>Dicyphina</taxon>
        <taxon>Nesidiocoris</taxon>
    </lineage>
</organism>
<feature type="signal peptide" evidence="2">
    <location>
        <begin position="1"/>
        <end position="19"/>
    </location>
</feature>
<sequence>MRALKILVVSASAASLVRLRGECQANSDQGCPGHCVVYGFGGQGAWQTRPTRGSDNRRDSSVAPRARPRLPL</sequence>
<feature type="non-terminal residue" evidence="3">
    <location>
        <position position="72"/>
    </location>
</feature>
<evidence type="ECO:0000256" key="1">
    <source>
        <dbReference type="SAM" id="MobiDB-lite"/>
    </source>
</evidence>
<dbReference type="Proteomes" id="UP000479000">
    <property type="component" value="Unassembled WGS sequence"/>
</dbReference>
<accession>A0A6H5GAJ2</accession>
<evidence type="ECO:0000313" key="4">
    <source>
        <dbReference type="Proteomes" id="UP000479000"/>
    </source>
</evidence>
<evidence type="ECO:0000313" key="3">
    <source>
        <dbReference type="EMBL" id="CAA9998843.1"/>
    </source>
</evidence>